<organism evidence="1">
    <name type="scientific">Triticum urartu</name>
    <name type="common">Red wild einkorn</name>
    <name type="synonym">Crithodium urartu</name>
    <dbReference type="NCBI Taxonomy" id="4572"/>
    <lineage>
        <taxon>Eukaryota</taxon>
        <taxon>Viridiplantae</taxon>
        <taxon>Streptophyta</taxon>
        <taxon>Embryophyta</taxon>
        <taxon>Tracheophyta</taxon>
        <taxon>Spermatophyta</taxon>
        <taxon>Magnoliopsida</taxon>
        <taxon>Liliopsida</taxon>
        <taxon>Poales</taxon>
        <taxon>Poaceae</taxon>
        <taxon>BOP clade</taxon>
        <taxon>Pooideae</taxon>
        <taxon>Triticodae</taxon>
        <taxon>Triticeae</taxon>
        <taxon>Triticinae</taxon>
        <taxon>Triticum</taxon>
    </lineage>
</organism>
<reference evidence="1" key="1">
    <citation type="journal article" date="2013" name="Nature">
        <title>Draft genome of the wheat A-genome progenitor Triticum urartu.</title>
        <authorList>
            <person name="Ling H.Q."/>
            <person name="Zhao S."/>
            <person name="Liu D."/>
            <person name="Wang J."/>
            <person name="Sun H."/>
            <person name="Zhang C."/>
            <person name="Fan H."/>
            <person name="Li D."/>
            <person name="Dong L."/>
            <person name="Tao Y."/>
            <person name="Gao C."/>
            <person name="Wu H."/>
            <person name="Li Y."/>
            <person name="Cui Y."/>
            <person name="Guo X."/>
            <person name="Zheng S."/>
            <person name="Wang B."/>
            <person name="Yu K."/>
            <person name="Liang Q."/>
            <person name="Yang W."/>
            <person name="Lou X."/>
            <person name="Chen J."/>
            <person name="Feng M."/>
            <person name="Jian J."/>
            <person name="Zhang X."/>
            <person name="Luo G."/>
            <person name="Jiang Y."/>
            <person name="Liu J."/>
            <person name="Wang Z."/>
            <person name="Sha Y."/>
            <person name="Zhang B."/>
            <person name="Wu H."/>
            <person name="Tang D."/>
            <person name="Shen Q."/>
            <person name="Xue P."/>
            <person name="Zou S."/>
            <person name="Wang X."/>
            <person name="Liu X."/>
            <person name="Wang F."/>
            <person name="Yang Y."/>
            <person name="An X."/>
            <person name="Dong Z."/>
            <person name="Zhang K."/>
            <person name="Zhang X."/>
            <person name="Luo M.C."/>
            <person name="Dvorak J."/>
            <person name="Tong Y."/>
            <person name="Wang J."/>
            <person name="Yang H."/>
            <person name="Li Z."/>
            <person name="Wang D."/>
            <person name="Zhang A."/>
            <person name="Wang J."/>
        </authorList>
    </citation>
    <scope>NUCLEOTIDE SEQUENCE</scope>
</reference>
<name>M7ZD03_TRIUA</name>
<dbReference type="EMBL" id="KD143732">
    <property type="protein sequence ID" value="EMS57511.1"/>
    <property type="molecule type" value="Genomic_DNA"/>
</dbReference>
<accession>M7ZD03</accession>
<proteinExistence type="predicted"/>
<protein>
    <submittedName>
        <fullName evidence="1">Uncharacterized protein</fullName>
    </submittedName>
</protein>
<gene>
    <name evidence="1" type="ORF">TRIUR3_12276</name>
</gene>
<dbReference type="AlphaFoldDB" id="M7ZD03"/>
<sequence length="227" mass="25404">MVVPKAFRHRKSSLEYRRVGAPPLYAELLALLVPFRDAQRKLRDSLDAPVHLLYDRFTGDVVVRSLRDVPEVRTNSRLLLNSANEPSHRITIVLDGLRTFSEANELRLHLLAGVDECGWRGARGLPQPWLAWTSAGGGWRGLKAALEKVHTADVYNAAADQDFQECRARAAKLRYLFDGDLSVVSSGAHALLLVVDDLVRNQLHNMLFPALEQLDILCTEDVSFIQA</sequence>
<evidence type="ECO:0000313" key="1">
    <source>
        <dbReference type="EMBL" id="EMS57511.1"/>
    </source>
</evidence>